<dbReference type="HOGENOM" id="CLU_1984394_0_0_1"/>
<dbReference type="EnsemblMetazoa" id="tetur09g03100.1">
    <property type="protein sequence ID" value="tetur09g03100.1"/>
    <property type="gene ID" value="tetur09g03100"/>
</dbReference>
<organism evidence="1 2">
    <name type="scientific">Tetranychus urticae</name>
    <name type="common">Two-spotted spider mite</name>
    <dbReference type="NCBI Taxonomy" id="32264"/>
    <lineage>
        <taxon>Eukaryota</taxon>
        <taxon>Metazoa</taxon>
        <taxon>Ecdysozoa</taxon>
        <taxon>Arthropoda</taxon>
        <taxon>Chelicerata</taxon>
        <taxon>Arachnida</taxon>
        <taxon>Acari</taxon>
        <taxon>Acariformes</taxon>
        <taxon>Trombidiformes</taxon>
        <taxon>Prostigmata</taxon>
        <taxon>Eleutherengona</taxon>
        <taxon>Raphignathae</taxon>
        <taxon>Tetranychoidea</taxon>
        <taxon>Tetranychidae</taxon>
        <taxon>Tetranychus</taxon>
    </lineage>
</organism>
<dbReference type="Proteomes" id="UP000015104">
    <property type="component" value="Unassembled WGS sequence"/>
</dbReference>
<reference evidence="1" key="2">
    <citation type="submission" date="2015-06" db="UniProtKB">
        <authorList>
            <consortium name="EnsemblMetazoa"/>
        </authorList>
    </citation>
    <scope>IDENTIFICATION</scope>
</reference>
<proteinExistence type="predicted"/>
<reference evidence="2" key="1">
    <citation type="submission" date="2011-08" db="EMBL/GenBank/DDBJ databases">
        <authorList>
            <person name="Rombauts S."/>
        </authorList>
    </citation>
    <scope>NUCLEOTIDE SEQUENCE</scope>
    <source>
        <strain evidence="2">London</strain>
    </source>
</reference>
<accession>T1KDJ0</accession>
<sequence length="126" mass="13849">MNSQSPEVSPDLNSIFNPLTLLTMSSSVQSLSKIPPAPRLQVSTYMGTSRAGATMAPYKSTRFLGFLEKARNLVPPRLVMTVSKLSGASFGARYFLLKRLAQPSESDGIPSTKLFEKTFGFIKRRC</sequence>
<protein>
    <submittedName>
        <fullName evidence="1">Uncharacterized protein</fullName>
    </submittedName>
</protein>
<dbReference type="AlphaFoldDB" id="T1KDJ0"/>
<keyword evidence="2" id="KW-1185">Reference proteome</keyword>
<evidence type="ECO:0000313" key="1">
    <source>
        <dbReference type="EnsemblMetazoa" id="tetur09g03100.1"/>
    </source>
</evidence>
<name>T1KDJ0_TETUR</name>
<dbReference type="EMBL" id="CAEY01002017">
    <property type="status" value="NOT_ANNOTATED_CDS"/>
    <property type="molecule type" value="Genomic_DNA"/>
</dbReference>
<evidence type="ECO:0000313" key="2">
    <source>
        <dbReference type="Proteomes" id="UP000015104"/>
    </source>
</evidence>